<keyword evidence="2" id="KW-0732">Signal</keyword>
<reference evidence="3" key="1">
    <citation type="submission" date="2023-08" db="EMBL/GenBank/DDBJ databases">
        <authorList>
            <person name="Chen Y."/>
            <person name="Shah S."/>
            <person name="Dougan E. K."/>
            <person name="Thang M."/>
            <person name="Chan C."/>
        </authorList>
    </citation>
    <scope>NUCLEOTIDE SEQUENCE</scope>
</reference>
<name>A0AA36MRQ1_9DINO</name>
<dbReference type="PANTHER" id="PTHR22939">
    <property type="entry name" value="SERINE PROTEASE FAMILY S1C HTRA-RELATED"/>
    <property type="match status" value="1"/>
</dbReference>
<comment type="similarity">
    <text evidence="1">Belongs to the peptidase S1C family.</text>
</comment>
<dbReference type="InterPro" id="IPR001940">
    <property type="entry name" value="Peptidase_S1C"/>
</dbReference>
<feature type="signal peptide" evidence="2">
    <location>
        <begin position="1"/>
        <end position="23"/>
    </location>
</feature>
<accession>A0AA36MRQ1</accession>
<dbReference type="Gene3D" id="2.40.10.10">
    <property type="entry name" value="Trypsin-like serine proteases"/>
    <property type="match status" value="2"/>
</dbReference>
<evidence type="ECO:0008006" key="5">
    <source>
        <dbReference type="Google" id="ProtNLM"/>
    </source>
</evidence>
<protein>
    <recommendedName>
        <fullName evidence="5">Serine protease</fullName>
    </recommendedName>
</protein>
<dbReference type="GO" id="GO:0004252">
    <property type="term" value="F:serine-type endopeptidase activity"/>
    <property type="evidence" value="ECO:0007669"/>
    <property type="project" value="InterPro"/>
</dbReference>
<dbReference type="Pfam" id="PF13365">
    <property type="entry name" value="Trypsin_2"/>
    <property type="match status" value="1"/>
</dbReference>
<evidence type="ECO:0000313" key="3">
    <source>
        <dbReference type="EMBL" id="CAJ1377683.1"/>
    </source>
</evidence>
<dbReference type="SUPFAM" id="SSF50494">
    <property type="entry name" value="Trypsin-like serine proteases"/>
    <property type="match status" value="1"/>
</dbReference>
<dbReference type="InterPro" id="IPR009003">
    <property type="entry name" value="Peptidase_S1_PA"/>
</dbReference>
<dbReference type="AlphaFoldDB" id="A0AA36MRQ1"/>
<dbReference type="InterPro" id="IPR043504">
    <property type="entry name" value="Peptidase_S1_PA_chymotrypsin"/>
</dbReference>
<organism evidence="3 4">
    <name type="scientific">Effrenium voratum</name>
    <dbReference type="NCBI Taxonomy" id="2562239"/>
    <lineage>
        <taxon>Eukaryota</taxon>
        <taxon>Sar</taxon>
        <taxon>Alveolata</taxon>
        <taxon>Dinophyceae</taxon>
        <taxon>Suessiales</taxon>
        <taxon>Symbiodiniaceae</taxon>
        <taxon>Effrenium</taxon>
    </lineage>
</organism>
<proteinExistence type="inferred from homology"/>
<sequence length="526" mass="56897">MSSCRKLAPAALALALIWQGIRFLSWPRHAGAKAVNSVVLVRAMDLWRPWARTHGSGFLWEGGLIVTNSHVVTKSTLVSVHFSDGSSCRARTLARASRCDLALLRPVTDSCSSPSGDFQLPKPLRLAQSSPQLGDEVYAIGHPGTWAWLVGVGSVTGLGRQSSRAVQKWQVLQDFQRHCAVNGMLFASVPAGPGSSGGPLLNRRGEVVGVTTWQFRSTPLVTAAVSAQTLHQVLPQLRSEGHFQERSIGLEGRLGAARLQLPAKTNAELGIGTSGVRLWLPASSNASVAGLRWLDEILAVDNHPVTSVADVLEAVQEARLGDQLQLRLKRPGRPVRDVVLNVTASRRRKARGRRAMRVALRSLVAGRILWGAYDSIRTLQKDSGAVLTALRELSESGLNQSNWADGQTQMLLAAARYMFSSVAPTNVCLPARGSSKCVVHSGSTSKTWKNVKSFELCRLRCNFLPADTSSFCCMHLPDKNTCHMFWGSNGTEPGAGTAAVCRPMPVMRTAQELGLFVRLALAILRD</sequence>
<comment type="caution">
    <text evidence="3">The sequence shown here is derived from an EMBL/GenBank/DDBJ whole genome shotgun (WGS) entry which is preliminary data.</text>
</comment>
<dbReference type="Gene3D" id="2.30.42.10">
    <property type="match status" value="1"/>
</dbReference>
<dbReference type="GO" id="GO:0006508">
    <property type="term" value="P:proteolysis"/>
    <property type="evidence" value="ECO:0007669"/>
    <property type="project" value="InterPro"/>
</dbReference>
<dbReference type="InterPro" id="IPR036034">
    <property type="entry name" value="PDZ_sf"/>
</dbReference>
<evidence type="ECO:0000256" key="2">
    <source>
        <dbReference type="SAM" id="SignalP"/>
    </source>
</evidence>
<dbReference type="PRINTS" id="PR00834">
    <property type="entry name" value="PROTEASES2C"/>
</dbReference>
<evidence type="ECO:0000313" key="4">
    <source>
        <dbReference type="Proteomes" id="UP001178507"/>
    </source>
</evidence>
<keyword evidence="4" id="KW-1185">Reference proteome</keyword>
<dbReference type="SUPFAM" id="SSF50156">
    <property type="entry name" value="PDZ domain-like"/>
    <property type="match status" value="1"/>
</dbReference>
<dbReference type="EMBL" id="CAUJNA010000480">
    <property type="protein sequence ID" value="CAJ1377683.1"/>
    <property type="molecule type" value="Genomic_DNA"/>
</dbReference>
<gene>
    <name evidence="3" type="ORF">EVOR1521_LOCUS6414</name>
</gene>
<feature type="chain" id="PRO_5041394447" description="Serine protease" evidence="2">
    <location>
        <begin position="24"/>
        <end position="526"/>
    </location>
</feature>
<evidence type="ECO:0000256" key="1">
    <source>
        <dbReference type="ARBA" id="ARBA00010541"/>
    </source>
</evidence>
<dbReference type="PANTHER" id="PTHR22939:SF129">
    <property type="entry name" value="SERINE PROTEASE HTRA2, MITOCHONDRIAL"/>
    <property type="match status" value="1"/>
</dbReference>
<dbReference type="Proteomes" id="UP001178507">
    <property type="component" value="Unassembled WGS sequence"/>
</dbReference>